<evidence type="ECO:0000256" key="1">
    <source>
        <dbReference type="SAM" id="Phobius"/>
    </source>
</evidence>
<keyword evidence="1" id="KW-1133">Transmembrane helix</keyword>
<dbReference type="InterPro" id="IPR021344">
    <property type="entry name" value="DUF2970"/>
</dbReference>
<gene>
    <name evidence="2" type="ORF">D5039_17205</name>
</gene>
<reference evidence="3" key="1">
    <citation type="submission" date="2023-07" db="EMBL/GenBank/DDBJ databases">
        <title>Verminephrobacter genomes.</title>
        <authorList>
            <person name="Lund M.B."/>
        </authorList>
    </citation>
    <scope>NUCLEOTIDE SEQUENCE [LARGE SCALE GENOMIC DNA]</scope>
    <source>
        <strain evidence="3">AtM5-05</strain>
    </source>
</reference>
<feature type="transmembrane region" description="Helical" evidence="1">
    <location>
        <begin position="49"/>
        <end position="73"/>
    </location>
</feature>
<dbReference type="Pfam" id="PF11174">
    <property type="entry name" value="DUF2970"/>
    <property type="match status" value="1"/>
</dbReference>
<organism evidence="2 3">
    <name type="scientific">Verminephrobacter aporrectodeae subsp. tuberculatae</name>
    <dbReference type="NCBI Taxonomy" id="1110392"/>
    <lineage>
        <taxon>Bacteria</taxon>
        <taxon>Pseudomonadati</taxon>
        <taxon>Pseudomonadota</taxon>
        <taxon>Betaproteobacteria</taxon>
        <taxon>Burkholderiales</taxon>
        <taxon>Comamonadaceae</taxon>
        <taxon>Verminephrobacter</taxon>
    </lineage>
</organism>
<protein>
    <submittedName>
        <fullName evidence="2">DUF2970 domain-containing protein</fullName>
    </submittedName>
</protein>
<dbReference type="Proteomes" id="UP001208935">
    <property type="component" value="Unassembled WGS sequence"/>
</dbReference>
<keyword evidence="1" id="KW-0812">Transmembrane</keyword>
<evidence type="ECO:0000313" key="2">
    <source>
        <dbReference type="EMBL" id="MCW5322820.1"/>
    </source>
</evidence>
<keyword evidence="3" id="KW-1185">Reference proteome</keyword>
<keyword evidence="1" id="KW-0472">Membrane</keyword>
<accession>A0ABT3KYE5</accession>
<name>A0ABT3KYE5_9BURK</name>
<proteinExistence type="predicted"/>
<sequence>MNAPPEQPALPPLARKGSWLRTVRAIAWSLIGLRRGSEYRQDVENLNPLHIIAVGLVAIFLLVIGLIGLVHWIV</sequence>
<dbReference type="RefSeq" id="WP_265282927.1">
    <property type="nucleotide sequence ID" value="NZ_QZCW01000003.1"/>
</dbReference>
<comment type="caution">
    <text evidence="2">The sequence shown here is derived from an EMBL/GenBank/DDBJ whole genome shotgun (WGS) entry which is preliminary data.</text>
</comment>
<dbReference type="EMBL" id="QZCW01000003">
    <property type="protein sequence ID" value="MCW5322820.1"/>
    <property type="molecule type" value="Genomic_DNA"/>
</dbReference>
<evidence type="ECO:0000313" key="3">
    <source>
        <dbReference type="Proteomes" id="UP001208935"/>
    </source>
</evidence>